<proteinExistence type="predicted"/>
<name>A0A1H2XBP7_9BACL</name>
<dbReference type="AlphaFoldDB" id="A0A1H2XBP7"/>
<protein>
    <submittedName>
        <fullName evidence="1">Uncharacterized protein</fullName>
    </submittedName>
</protein>
<keyword evidence="2" id="KW-1185">Reference proteome</keyword>
<evidence type="ECO:0000313" key="2">
    <source>
        <dbReference type="Proteomes" id="UP000198534"/>
    </source>
</evidence>
<accession>A0A1H2XBP7</accession>
<gene>
    <name evidence="1" type="ORF">SAMN05444487_107155</name>
</gene>
<organism evidence="1 2">
    <name type="scientific">Marininema mesophilum</name>
    <dbReference type="NCBI Taxonomy" id="1048340"/>
    <lineage>
        <taxon>Bacteria</taxon>
        <taxon>Bacillati</taxon>
        <taxon>Bacillota</taxon>
        <taxon>Bacilli</taxon>
        <taxon>Bacillales</taxon>
        <taxon>Thermoactinomycetaceae</taxon>
        <taxon>Marininema</taxon>
    </lineage>
</organism>
<dbReference type="Proteomes" id="UP000198534">
    <property type="component" value="Unassembled WGS sequence"/>
</dbReference>
<dbReference type="EMBL" id="FNNQ01000007">
    <property type="protein sequence ID" value="SDW90235.1"/>
    <property type="molecule type" value="Genomic_DNA"/>
</dbReference>
<dbReference type="RefSeq" id="WP_281242010.1">
    <property type="nucleotide sequence ID" value="NZ_FNNQ01000007.1"/>
</dbReference>
<evidence type="ECO:0000313" key="1">
    <source>
        <dbReference type="EMBL" id="SDW90235.1"/>
    </source>
</evidence>
<reference evidence="1 2" key="1">
    <citation type="submission" date="2016-10" db="EMBL/GenBank/DDBJ databases">
        <authorList>
            <person name="de Groot N.N."/>
        </authorList>
    </citation>
    <scope>NUCLEOTIDE SEQUENCE [LARGE SCALE GENOMIC DNA]</scope>
    <source>
        <strain evidence="1 2">DSM 45610</strain>
    </source>
</reference>
<dbReference type="STRING" id="1048340.SAMN05444487_107155"/>
<sequence length="41" mass="4578">MKDIYTIGILAGMGPQVDIVVDGKEYTLGFNKYKLGQLYPK</sequence>